<dbReference type="eggNOG" id="ENOG502QR93">
    <property type="taxonomic scope" value="Eukaryota"/>
</dbReference>
<evidence type="ECO:0000256" key="3">
    <source>
        <dbReference type="ARBA" id="ARBA00022473"/>
    </source>
</evidence>
<dbReference type="HOGENOM" id="CLU_260246_0_0_1"/>
<evidence type="ECO:0000259" key="12">
    <source>
        <dbReference type="Pfam" id="PF23440"/>
    </source>
</evidence>
<evidence type="ECO:0000256" key="8">
    <source>
        <dbReference type="ARBA" id="ARBA00067690"/>
    </source>
</evidence>
<dbReference type="EMBL" id="AHAT01025893">
    <property type="status" value="NOT_ANNOTATED_CDS"/>
    <property type="molecule type" value="Genomic_DNA"/>
</dbReference>
<dbReference type="InterPro" id="IPR032735">
    <property type="entry name" value="BROMI_M"/>
</dbReference>
<dbReference type="InterPro" id="IPR055391">
    <property type="entry name" value="BROMI_N"/>
</dbReference>
<dbReference type="GeneTree" id="ENSGT00940000153528"/>
<evidence type="ECO:0000256" key="7">
    <source>
        <dbReference type="ARBA" id="ARBA00054310"/>
    </source>
</evidence>
<evidence type="ECO:0000313" key="14">
    <source>
        <dbReference type="Proteomes" id="UP000018468"/>
    </source>
</evidence>
<dbReference type="PANTHER" id="PTHR13465:SF3">
    <property type="entry name" value="PROTEIN BROAD-MINDED"/>
    <property type="match status" value="1"/>
</dbReference>
<dbReference type="EMBL" id="AHAT01025894">
    <property type="status" value="NOT_ANNOTATED_CDS"/>
    <property type="molecule type" value="Genomic_DNA"/>
</dbReference>
<proteinExistence type="predicted"/>
<dbReference type="Pfam" id="PF14961">
    <property type="entry name" value="BROMI"/>
    <property type="match status" value="1"/>
</dbReference>
<evidence type="ECO:0000259" key="10">
    <source>
        <dbReference type="Pfam" id="PF14961"/>
    </source>
</evidence>
<dbReference type="STRING" id="7918.ENSLOCP00000021339"/>
<keyword evidence="3" id="KW-0217">Developmental protein</keyword>
<organism evidence="13 14">
    <name type="scientific">Lepisosteus oculatus</name>
    <name type="common">Spotted gar</name>
    <dbReference type="NCBI Taxonomy" id="7918"/>
    <lineage>
        <taxon>Eukaryota</taxon>
        <taxon>Metazoa</taxon>
        <taxon>Chordata</taxon>
        <taxon>Craniata</taxon>
        <taxon>Vertebrata</taxon>
        <taxon>Euteleostomi</taxon>
        <taxon>Actinopterygii</taxon>
        <taxon>Neopterygii</taxon>
        <taxon>Holostei</taxon>
        <taxon>Semionotiformes</taxon>
        <taxon>Lepisosteidae</taxon>
        <taxon>Lepisosteus</taxon>
    </lineage>
</organism>
<dbReference type="Bgee" id="ENSLOCG00000017251">
    <property type="expression patterns" value="Expressed in testis and 11 other cell types or tissues"/>
</dbReference>
<evidence type="ECO:0000256" key="5">
    <source>
        <dbReference type="ARBA" id="ARBA00023069"/>
    </source>
</evidence>
<comment type="subcellular location">
    <subcellularLocation>
        <location evidence="1">Cell projection</location>
        <location evidence="1">Cilium</location>
    </subcellularLocation>
    <subcellularLocation>
        <location evidence="2">Cytoplasm</location>
    </subcellularLocation>
</comment>
<protein>
    <recommendedName>
        <fullName evidence="8">Protein broad-minded</fullName>
    </recommendedName>
    <alternativeName>
        <fullName evidence="9">TBC1 domain family member 32</fullName>
    </alternativeName>
</protein>
<dbReference type="PANTHER" id="PTHR13465">
    <property type="entry name" value="UPF0183 PROTEIN"/>
    <property type="match status" value="1"/>
</dbReference>
<reference evidence="13" key="2">
    <citation type="submission" date="2025-08" db="UniProtKB">
        <authorList>
            <consortium name="Ensembl"/>
        </authorList>
    </citation>
    <scope>IDENTIFICATION</scope>
</reference>
<feature type="domain" description="BROMI C-terminal Rab TBC-like" evidence="12">
    <location>
        <begin position="881"/>
        <end position="1312"/>
    </location>
</feature>
<reference evidence="14" key="1">
    <citation type="submission" date="2011-12" db="EMBL/GenBank/DDBJ databases">
        <title>The Draft Genome of Lepisosteus oculatus.</title>
        <authorList>
            <consortium name="The Broad Institute Genome Assembly &amp; Analysis Group"/>
            <consortium name="Computational R&amp;D Group"/>
            <consortium name="and Sequencing Platform"/>
            <person name="Di Palma F."/>
            <person name="Alfoldi J."/>
            <person name="Johnson J."/>
            <person name="Berlin A."/>
            <person name="Gnerre S."/>
            <person name="Jaffe D."/>
            <person name="MacCallum I."/>
            <person name="Young S."/>
            <person name="Walker B.J."/>
            <person name="Lander E.S."/>
            <person name="Lindblad-Toh K."/>
        </authorList>
    </citation>
    <scope>NUCLEOTIDE SEQUENCE [LARGE SCALE GENOMIC DNA]</scope>
</reference>
<evidence type="ECO:0000313" key="13">
    <source>
        <dbReference type="Ensembl" id="ENSLOCP00000021339.1"/>
    </source>
</evidence>
<dbReference type="GO" id="GO:0005737">
    <property type="term" value="C:cytoplasm"/>
    <property type="evidence" value="ECO:0007669"/>
    <property type="project" value="UniProtKB-SubCell"/>
</dbReference>
<evidence type="ECO:0000256" key="9">
    <source>
        <dbReference type="ARBA" id="ARBA00075916"/>
    </source>
</evidence>
<dbReference type="Pfam" id="PF23431">
    <property type="entry name" value="BROMI_N"/>
    <property type="match status" value="1"/>
</dbReference>
<dbReference type="SUPFAM" id="SSF47923">
    <property type="entry name" value="Ypt/Rab-GAP domain of gyp1p"/>
    <property type="match status" value="1"/>
</dbReference>
<keyword evidence="6" id="KW-0966">Cell projection</keyword>
<dbReference type="GO" id="GO:1905515">
    <property type="term" value="P:non-motile cilium assembly"/>
    <property type="evidence" value="ECO:0000318"/>
    <property type="project" value="GO_Central"/>
</dbReference>
<dbReference type="GO" id="GO:0035082">
    <property type="term" value="P:axoneme assembly"/>
    <property type="evidence" value="ECO:0007669"/>
    <property type="project" value="Ensembl"/>
</dbReference>
<keyword evidence="5" id="KW-0969">Cilium</keyword>
<dbReference type="InterPro" id="IPR055392">
    <property type="entry name" value="BROMI_C"/>
</dbReference>
<evidence type="ECO:0000256" key="6">
    <source>
        <dbReference type="ARBA" id="ARBA00023273"/>
    </source>
</evidence>
<feature type="domain" description="BROMI N-terminal" evidence="11">
    <location>
        <begin position="12"/>
        <end position="138"/>
    </location>
</feature>
<dbReference type="Proteomes" id="UP000018468">
    <property type="component" value="Linkage group LG1"/>
</dbReference>
<keyword evidence="4" id="KW-0963">Cytoplasm</keyword>
<dbReference type="InterPro" id="IPR035969">
    <property type="entry name" value="Rab-GAP_TBC_sf"/>
</dbReference>
<evidence type="ECO:0000256" key="1">
    <source>
        <dbReference type="ARBA" id="ARBA00004138"/>
    </source>
</evidence>
<evidence type="ECO:0000256" key="4">
    <source>
        <dbReference type="ARBA" id="ARBA00022490"/>
    </source>
</evidence>
<dbReference type="Gene3D" id="1.10.472.80">
    <property type="entry name" value="Ypt/Rab-GAP domain of gyp1p, domain 3"/>
    <property type="match status" value="1"/>
</dbReference>
<dbReference type="FunFam" id="1.10.472.80:FF:000031">
    <property type="entry name" value="TBC1 domain family, member 32"/>
    <property type="match status" value="1"/>
</dbReference>
<reference evidence="13" key="3">
    <citation type="submission" date="2025-09" db="UniProtKB">
        <authorList>
            <consortium name="Ensembl"/>
        </authorList>
    </citation>
    <scope>IDENTIFICATION</scope>
</reference>
<feature type="domain" description="BROMI middle region" evidence="10">
    <location>
        <begin position="173"/>
        <end position="863"/>
    </location>
</feature>
<sequence>MSHFSSEDEVELQSLLRHLLESVKERIRGAPSAECAEEILLHLEETDENFHNYGFIMYLRHYVENMLGSVIEAETECCASGEGQGVGPGQDTLVHAVTRRTRESNEYKEMILSLKNTMMVAVESLINTFEEDKLRKEETHGKSQHEQLSSHYTDNCSDSDCSFNQSYAFIKQEQLQAIAEKIDSSQPKEVRWEALQTLCCAPPSDVLSCESWTGLRRNLSAALGDPDPAFSDKVLKFYAKTFSSSPLNITREIYTSLAKHLESVFLSQKTSFSTAAGLDISNQDVARLLKKMRLLNEFQKEVTSFWIRNPEKYMEEIIESTLSLLSLNLDQSLKTTSADKVLEPIYFLSMLDIKANWFKKWMHGYYSRTVVLRLLENKYKSLIVASLQQCINYYESCESSCDKTSNIAHVRQQQQTGTTQRMFYTARQLEYTYFVHSVCLLGRLLMYTHGRKLFPIKLKRRKDPVTLTDLIVILIRIMYRHPIPYYSEIPHVDSLSPACLVMDVLRTLCDRKECAVECLYAIAVIELLLSPIIALLKGKQVNLTSPETTLTHIADILARIATTERGLSLFLYDGNFIYTEGEGISAAHVIVQFTKKLLADKISVLSEAGPLTSLKGAFIFVCRQMYNTCEGLQVLKPYGLHDCIAEAWKQICRHSASSKNTIVQTVSLSERVPTPVPGDCSSSATQDSQNNMVWEETLLDNLLNFAATPKGLLLLQQTGAINECVTYMFSRFTKKLQVSRCEKFGYGVMVTQVAATAPGVAAIWSSGFVQAIVLELWSVLECGRDEVRMIHPKSTPMDPIDRSCQKSFLALVNLLSSYSAVYELLVKQELPNKPEYPLREMPTSIIDLIDRLIIINSEAKIHSLFNFEQSHTFGLRILNVVCCNLDSLLLLESQYRISEILLQSQKDNVSESSGSEGQFIIDGLSIERNHILVRINLIGGPSERFLPPRVLQKGPDPYPWPMFSTYPLPNCYLHDVPKIVPCKQETEISKFLAFSKNPEKQANWMETCRKQFCKAMATKPDIIKGNVLADLLEKTTIHLSSSPSECFFLSQDYKALDSSVKNQNLSTLEQLGIKMSIRYGMYLKLIKEDVEQELCLLMKHCQTFLSQQQIKVKSPLYCLLGAYPGHDWFASSVFLIMSGDKERALKFLLPFSNLLASAFLWLPRLHASVHHPVDIAESGIHPIYSCTAHYVEMLLKTEVPLVFSAFRMSGFTPSQICLQWLGQCFWNYLDWPEICHYICTCIVMGPDYQTYICIAVLKHLEEEILQHTQVQDLQVFLKEEPIHGFSISNYLEYMESLEQKYRTMVLTDMKNIKLKS</sequence>
<dbReference type="Ensembl" id="ENSLOCT00000021376.1">
    <property type="protein sequence ID" value="ENSLOCP00000021339.1"/>
    <property type="gene ID" value="ENSLOCG00000017251.1"/>
</dbReference>
<dbReference type="InterPro" id="IPR039156">
    <property type="entry name" value="PHAF1/BROMI"/>
</dbReference>
<dbReference type="OMA" id="ECVTFMS"/>
<dbReference type="Pfam" id="PF23440">
    <property type="entry name" value="BROMI_C"/>
    <property type="match status" value="1"/>
</dbReference>
<accession>W5NL30</accession>
<evidence type="ECO:0000259" key="11">
    <source>
        <dbReference type="Pfam" id="PF23431"/>
    </source>
</evidence>
<dbReference type="GO" id="GO:0005929">
    <property type="term" value="C:cilium"/>
    <property type="evidence" value="ECO:0007669"/>
    <property type="project" value="UniProtKB-SubCell"/>
</dbReference>
<keyword evidence="14" id="KW-1185">Reference proteome</keyword>
<dbReference type="FunCoup" id="W5NL30">
    <property type="interactions" value="352"/>
</dbReference>
<comment type="function">
    <text evidence="7">Required for high-level Shh responses in the developing neural tube. Together with CDK20, controls the structure of the primary cilium by coordinating assembly of the ciliary membrane and axoneme, allowing GLI2 to be properly activated in response to Shh signaling.</text>
</comment>
<name>W5NL30_LEPOC</name>
<dbReference type="InParanoid" id="W5NL30"/>
<evidence type="ECO:0000256" key="2">
    <source>
        <dbReference type="ARBA" id="ARBA00004496"/>
    </source>
</evidence>